<evidence type="ECO:0000256" key="7">
    <source>
        <dbReference type="ARBA" id="ARBA00038354"/>
    </source>
</evidence>
<dbReference type="InterPro" id="IPR006674">
    <property type="entry name" value="HD_domain"/>
</dbReference>
<evidence type="ECO:0000256" key="10">
    <source>
        <dbReference type="ARBA" id="ARBA00041770"/>
    </source>
</evidence>
<evidence type="ECO:0000256" key="5">
    <source>
        <dbReference type="ARBA" id="ARBA00024387"/>
    </source>
</evidence>
<evidence type="ECO:0000256" key="11">
    <source>
        <dbReference type="ARBA" id="ARBA00047968"/>
    </source>
</evidence>
<dbReference type="PROSITE" id="PS51831">
    <property type="entry name" value="HD"/>
    <property type="match status" value="1"/>
</dbReference>
<keyword evidence="2" id="KW-0479">Metal-binding</keyword>
<comment type="cofactor">
    <cofactor evidence="1">
        <name>Mn(2+)</name>
        <dbReference type="ChEBI" id="CHEBI:29035"/>
    </cofactor>
</comment>
<protein>
    <recommendedName>
        <fullName evidence="8">Guanosine-3',5'-bis(diphosphate) 3'-pyrophosphohydrolase MESH1</fullName>
        <ecNumber evidence="5">3.1.7.2</ecNumber>
    </recommendedName>
    <alternativeName>
        <fullName evidence="9">Metazoan SpoT homolog 1</fullName>
    </alternativeName>
    <alternativeName>
        <fullName evidence="10">Penta-phosphate guanosine-3'-pyrophosphohydrolase</fullName>
    </alternativeName>
</protein>
<dbReference type="Pfam" id="PF13328">
    <property type="entry name" value="HD_4"/>
    <property type="match status" value="1"/>
</dbReference>
<keyword evidence="4" id="KW-0464">Manganese</keyword>
<comment type="catalytic activity">
    <reaction evidence="11">
        <text>guanosine 3',5'-bis(diphosphate) + H2O = GDP + diphosphate + H(+)</text>
        <dbReference type="Rhea" id="RHEA:14253"/>
        <dbReference type="ChEBI" id="CHEBI:15377"/>
        <dbReference type="ChEBI" id="CHEBI:15378"/>
        <dbReference type="ChEBI" id="CHEBI:33019"/>
        <dbReference type="ChEBI" id="CHEBI:58189"/>
        <dbReference type="ChEBI" id="CHEBI:77828"/>
        <dbReference type="EC" id="3.1.7.2"/>
    </reaction>
</comment>
<dbReference type="GO" id="GO:0046872">
    <property type="term" value="F:metal ion binding"/>
    <property type="evidence" value="ECO:0007669"/>
    <property type="project" value="UniProtKB-KW"/>
</dbReference>
<evidence type="ECO:0000256" key="6">
    <source>
        <dbReference type="ARBA" id="ARBA00037781"/>
    </source>
</evidence>
<proteinExistence type="inferred from homology"/>
<dbReference type="EC" id="3.1.7.2" evidence="5"/>
<evidence type="ECO:0000256" key="1">
    <source>
        <dbReference type="ARBA" id="ARBA00001936"/>
    </source>
</evidence>
<name>A0A6M2DHN1_XENCH</name>
<evidence type="ECO:0000259" key="12">
    <source>
        <dbReference type="PROSITE" id="PS51831"/>
    </source>
</evidence>
<evidence type="ECO:0000256" key="3">
    <source>
        <dbReference type="ARBA" id="ARBA00022801"/>
    </source>
</evidence>
<evidence type="ECO:0000256" key="8">
    <source>
        <dbReference type="ARBA" id="ARBA00040793"/>
    </source>
</evidence>
<dbReference type="CDD" id="cd00077">
    <property type="entry name" value="HDc"/>
    <property type="match status" value="1"/>
</dbReference>
<evidence type="ECO:0000256" key="9">
    <source>
        <dbReference type="ARBA" id="ARBA00041464"/>
    </source>
</evidence>
<evidence type="ECO:0000256" key="2">
    <source>
        <dbReference type="ARBA" id="ARBA00022723"/>
    </source>
</evidence>
<dbReference type="PANTHER" id="PTHR46246">
    <property type="entry name" value="GUANOSINE-3',5'-BIS(DIPHOSPHATE) 3'-PYROPHOSPHOHYDROLASE MESH1"/>
    <property type="match status" value="1"/>
</dbReference>
<dbReference type="EMBL" id="GIIL01001454">
    <property type="protein sequence ID" value="NOV45180.1"/>
    <property type="molecule type" value="Transcribed_RNA"/>
</dbReference>
<accession>A0A6M2DHN1</accession>
<dbReference type="InterPro" id="IPR052194">
    <property type="entry name" value="MESH1"/>
</dbReference>
<evidence type="ECO:0000256" key="4">
    <source>
        <dbReference type="ARBA" id="ARBA00023211"/>
    </source>
</evidence>
<reference evidence="13" key="1">
    <citation type="submission" date="2020-03" db="EMBL/GenBank/DDBJ databases">
        <title>Transcriptomic Profiling of the Digestive Tract of the Rat Flea, Xenopsylla cheopis, Following Blood Feeding and Infection with Yersinia pestis.</title>
        <authorList>
            <person name="Bland D.M."/>
            <person name="Martens C.A."/>
            <person name="Virtaneva K."/>
            <person name="Kanakabandi K."/>
            <person name="Long D."/>
            <person name="Rosenke R."/>
            <person name="Saturday G.A."/>
            <person name="Hoyt F.H."/>
            <person name="Bruno D.P."/>
            <person name="Ribeiro J.M.C."/>
            <person name="Hinnebusch J."/>
        </authorList>
    </citation>
    <scope>NUCLEOTIDE SEQUENCE</scope>
</reference>
<feature type="domain" description="HD" evidence="12">
    <location>
        <begin position="33"/>
        <end position="128"/>
    </location>
</feature>
<dbReference type="GO" id="GO:0008893">
    <property type="term" value="F:guanosine-3',5'-bis(diphosphate) 3'-diphosphatase activity"/>
    <property type="evidence" value="ECO:0007669"/>
    <property type="project" value="UniProtKB-EC"/>
</dbReference>
<organism evidence="13">
    <name type="scientific">Xenopsylla cheopis</name>
    <name type="common">Oriental rat flea</name>
    <name type="synonym">Pulex cheopis</name>
    <dbReference type="NCBI Taxonomy" id="163159"/>
    <lineage>
        <taxon>Eukaryota</taxon>
        <taxon>Metazoa</taxon>
        <taxon>Ecdysozoa</taxon>
        <taxon>Arthropoda</taxon>
        <taxon>Hexapoda</taxon>
        <taxon>Insecta</taxon>
        <taxon>Pterygota</taxon>
        <taxon>Neoptera</taxon>
        <taxon>Endopterygota</taxon>
        <taxon>Siphonaptera</taxon>
        <taxon>Pulicidae</taxon>
        <taxon>Xenopsyllinae</taxon>
        <taxon>Xenopsylla</taxon>
    </lineage>
</organism>
<dbReference type="SUPFAM" id="SSF109604">
    <property type="entry name" value="HD-domain/PDEase-like"/>
    <property type="match status" value="1"/>
</dbReference>
<dbReference type="AlphaFoldDB" id="A0A6M2DHN1"/>
<dbReference type="PANTHER" id="PTHR46246:SF1">
    <property type="entry name" value="GUANOSINE-3',5'-BIS(DIPHOSPHATE) 3'-PYROPHOSPHOHYDROLASE MESH1"/>
    <property type="match status" value="1"/>
</dbReference>
<dbReference type="Gene3D" id="1.10.3210.10">
    <property type="entry name" value="Hypothetical protein af1432"/>
    <property type="match status" value="1"/>
</dbReference>
<comment type="similarity">
    <text evidence="7">Belongs to the MESH1 family.</text>
</comment>
<dbReference type="SMART" id="SM00471">
    <property type="entry name" value="HDc"/>
    <property type="match status" value="1"/>
</dbReference>
<evidence type="ECO:0000313" key="13">
    <source>
        <dbReference type="EMBL" id="NOV45180.1"/>
    </source>
</evidence>
<sequence length="183" mass="21025">MAKFDISLFTKCVNFAAIKHKDQRRKDVEKTPYINHPIGVASILTSEAGIEDQHVLMAALLHDTVEDTNTTFDEIEKHFGTIVRSIVEEVTDDKKLPSKERKQLQIVHAPNCSHSAKLVKLADKLYNLRDLDRAVPEGWSKNYYEDYYVWAEKVVRGLRGTNAPMERELDIIFKRKGLIPDCK</sequence>
<dbReference type="InterPro" id="IPR003607">
    <property type="entry name" value="HD/PDEase_dom"/>
</dbReference>
<keyword evidence="3 13" id="KW-0378">Hydrolase</keyword>
<comment type="function">
    <text evidence="6">ppGpp hydrolyzing enzyme involved in starvation response.</text>
</comment>
<dbReference type="FunFam" id="1.10.3210.10:FF:000012">
    <property type="entry name" value="HD domain containing 3"/>
    <property type="match status" value="1"/>
</dbReference>